<feature type="compositionally biased region" description="Gly residues" evidence="1">
    <location>
        <begin position="231"/>
        <end position="245"/>
    </location>
</feature>
<feature type="compositionally biased region" description="Basic residues" evidence="1">
    <location>
        <begin position="145"/>
        <end position="157"/>
    </location>
</feature>
<feature type="region of interest" description="Disordered" evidence="1">
    <location>
        <begin position="189"/>
        <end position="245"/>
    </location>
</feature>
<sequence length="278" mass="29410">MMLKNSTPSAAAWTSCSRFFSSTSCTHLTVQRTICSRSTAHVASASRSASRSRVLSSLLGDSPSRPLPRQPGSTAVAARPVPYAFGFSLAQGLDQAVKPPHQAQRPAPWRAHFAKAGPGPAPHGVEVAQALEGRIPEQVGGRRRIRPTLASRRRQAGSRRPQPLAGVGPGEGPALGQLRRRWHRVEGATAAAGDFRGGSELQNQRRLKEAGRGSREKAGLLGETRRESGESSGGGLQPKGVGSGGYGSCGGCRLGRAWPKKGKNATFTREKLWEVTGI</sequence>
<gene>
    <name evidence="2" type="ORF">P7K49_035033</name>
</gene>
<organism evidence="2 3">
    <name type="scientific">Saguinus oedipus</name>
    <name type="common">Cotton-top tamarin</name>
    <name type="synonym">Oedipomidas oedipus</name>
    <dbReference type="NCBI Taxonomy" id="9490"/>
    <lineage>
        <taxon>Eukaryota</taxon>
        <taxon>Metazoa</taxon>
        <taxon>Chordata</taxon>
        <taxon>Craniata</taxon>
        <taxon>Vertebrata</taxon>
        <taxon>Euteleostomi</taxon>
        <taxon>Mammalia</taxon>
        <taxon>Eutheria</taxon>
        <taxon>Euarchontoglires</taxon>
        <taxon>Primates</taxon>
        <taxon>Haplorrhini</taxon>
        <taxon>Platyrrhini</taxon>
        <taxon>Cebidae</taxon>
        <taxon>Callitrichinae</taxon>
        <taxon>Saguinus</taxon>
    </lineage>
</organism>
<comment type="caution">
    <text evidence="2">The sequence shown here is derived from an EMBL/GenBank/DDBJ whole genome shotgun (WGS) entry which is preliminary data.</text>
</comment>
<evidence type="ECO:0000313" key="3">
    <source>
        <dbReference type="Proteomes" id="UP001266305"/>
    </source>
</evidence>
<proteinExistence type="predicted"/>
<dbReference type="Proteomes" id="UP001266305">
    <property type="component" value="Unassembled WGS sequence"/>
</dbReference>
<keyword evidence="3" id="KW-1185">Reference proteome</keyword>
<evidence type="ECO:0000256" key="1">
    <source>
        <dbReference type="SAM" id="MobiDB-lite"/>
    </source>
</evidence>
<reference evidence="2 3" key="1">
    <citation type="submission" date="2023-05" db="EMBL/GenBank/DDBJ databases">
        <title>B98-5 Cell Line De Novo Hybrid Assembly: An Optical Mapping Approach.</title>
        <authorList>
            <person name="Kananen K."/>
            <person name="Auerbach J.A."/>
            <person name="Kautto E."/>
            <person name="Blachly J.S."/>
        </authorList>
    </citation>
    <scope>NUCLEOTIDE SEQUENCE [LARGE SCALE GENOMIC DNA]</scope>
    <source>
        <strain evidence="2">B95-8</strain>
        <tissue evidence="2">Cell line</tissue>
    </source>
</reference>
<feature type="compositionally biased region" description="Basic and acidic residues" evidence="1">
    <location>
        <begin position="206"/>
        <end position="229"/>
    </location>
</feature>
<dbReference type="EMBL" id="JASSZA010000019">
    <property type="protein sequence ID" value="KAK2089126.1"/>
    <property type="molecule type" value="Genomic_DNA"/>
</dbReference>
<protein>
    <submittedName>
        <fullName evidence="2">Uncharacterized protein</fullName>
    </submittedName>
</protein>
<evidence type="ECO:0000313" key="2">
    <source>
        <dbReference type="EMBL" id="KAK2089126.1"/>
    </source>
</evidence>
<dbReference type="PROSITE" id="PS51257">
    <property type="entry name" value="PROKAR_LIPOPROTEIN"/>
    <property type="match status" value="1"/>
</dbReference>
<feature type="region of interest" description="Disordered" evidence="1">
    <location>
        <begin position="145"/>
        <end position="175"/>
    </location>
</feature>
<accession>A0ABQ9TWE1</accession>
<name>A0ABQ9TWE1_SAGOE</name>